<reference evidence="7" key="1">
    <citation type="submission" date="2013-04" db="EMBL/GenBank/DDBJ databases">
        <authorList>
            <person name="Qu J."/>
            <person name="Murali S.C."/>
            <person name="Bandaranaike D."/>
            <person name="Bellair M."/>
            <person name="Blankenburg K."/>
            <person name="Chao H."/>
            <person name="Dinh H."/>
            <person name="Doddapaneni H."/>
            <person name="Downs B."/>
            <person name="Dugan-Rocha S."/>
            <person name="Elkadiri S."/>
            <person name="Gnanaolivu R.D."/>
            <person name="Hernandez B."/>
            <person name="Javaid M."/>
            <person name="Jayaseelan J.C."/>
            <person name="Lee S."/>
            <person name="Li M."/>
            <person name="Ming W."/>
            <person name="Munidasa M."/>
            <person name="Muniz J."/>
            <person name="Nguyen L."/>
            <person name="Ongeri F."/>
            <person name="Osuji N."/>
            <person name="Pu L.-L."/>
            <person name="Puazo M."/>
            <person name="Qu C."/>
            <person name="Quiroz J."/>
            <person name="Raj R."/>
            <person name="Weissenberger G."/>
            <person name="Xin Y."/>
            <person name="Zou X."/>
            <person name="Han Y."/>
            <person name="Richards S."/>
            <person name="Worley K."/>
            <person name="Muzny D."/>
            <person name="Gibbs R."/>
        </authorList>
    </citation>
    <scope>NUCLEOTIDE SEQUENCE</scope>
    <source>
        <strain evidence="7">Sampled in the wild</strain>
    </source>
</reference>
<dbReference type="AlphaFoldDB" id="A0A8K0KIY4"/>
<dbReference type="FunFam" id="2.40.10.10:FF:000036">
    <property type="entry name" value="Trypsin beta"/>
    <property type="match status" value="1"/>
</dbReference>
<evidence type="ECO:0000256" key="3">
    <source>
        <dbReference type="ARBA" id="ARBA00022801"/>
    </source>
</evidence>
<dbReference type="SUPFAM" id="SSF50494">
    <property type="entry name" value="Trypsin-like serine proteases"/>
    <property type="match status" value="1"/>
</dbReference>
<evidence type="ECO:0000313" key="7">
    <source>
        <dbReference type="EMBL" id="KAG8235392.1"/>
    </source>
</evidence>
<comment type="caution">
    <text evidence="7">The sequence shown here is derived from an EMBL/GenBank/DDBJ whole genome shotgun (WGS) entry which is preliminary data.</text>
</comment>
<dbReference type="GO" id="GO:0005576">
    <property type="term" value="C:extracellular region"/>
    <property type="evidence" value="ECO:0007669"/>
    <property type="project" value="UniProtKB-SubCell"/>
</dbReference>
<dbReference type="GO" id="GO:0004252">
    <property type="term" value="F:serine-type endopeptidase activity"/>
    <property type="evidence" value="ECO:0007669"/>
    <property type="project" value="InterPro"/>
</dbReference>
<evidence type="ECO:0000256" key="1">
    <source>
        <dbReference type="ARBA" id="ARBA00004239"/>
    </source>
</evidence>
<evidence type="ECO:0000256" key="5">
    <source>
        <dbReference type="ARBA" id="ARBA00023157"/>
    </source>
</evidence>
<proteinExistence type="predicted"/>
<keyword evidence="8" id="KW-1185">Reference proteome</keyword>
<dbReference type="Proteomes" id="UP000792457">
    <property type="component" value="Unassembled WGS sequence"/>
</dbReference>
<dbReference type="InterPro" id="IPR009003">
    <property type="entry name" value="Peptidase_S1_PA"/>
</dbReference>
<dbReference type="Pfam" id="PF00089">
    <property type="entry name" value="Trypsin"/>
    <property type="match status" value="1"/>
</dbReference>
<dbReference type="GO" id="GO:0006508">
    <property type="term" value="P:proteolysis"/>
    <property type="evidence" value="ECO:0007669"/>
    <property type="project" value="UniProtKB-KW"/>
</dbReference>
<gene>
    <name evidence="7" type="ORF">J437_LFUL009251</name>
</gene>
<keyword evidence="3" id="KW-0378">Hydrolase</keyword>
<dbReference type="InterPro" id="IPR001254">
    <property type="entry name" value="Trypsin_dom"/>
</dbReference>
<dbReference type="InterPro" id="IPR043504">
    <property type="entry name" value="Peptidase_S1_PA_chymotrypsin"/>
</dbReference>
<feature type="domain" description="Peptidase S1" evidence="6">
    <location>
        <begin position="1"/>
        <end position="100"/>
    </location>
</feature>
<evidence type="ECO:0000256" key="2">
    <source>
        <dbReference type="ARBA" id="ARBA00022670"/>
    </source>
</evidence>
<keyword evidence="4" id="KW-0720">Serine protease</keyword>
<protein>
    <recommendedName>
        <fullName evidence="6">Peptidase S1 domain-containing protein</fullName>
    </recommendedName>
</protein>
<keyword evidence="5" id="KW-1015">Disulfide bond</keyword>
<dbReference type="InterPro" id="IPR050430">
    <property type="entry name" value="Peptidase_S1"/>
</dbReference>
<reference evidence="7" key="2">
    <citation type="submission" date="2017-10" db="EMBL/GenBank/DDBJ databases">
        <title>Ladona fulva Genome sequencing and assembly.</title>
        <authorList>
            <person name="Murali S."/>
            <person name="Richards S."/>
            <person name="Bandaranaike D."/>
            <person name="Bellair M."/>
            <person name="Blankenburg K."/>
            <person name="Chao H."/>
            <person name="Dinh H."/>
            <person name="Doddapaneni H."/>
            <person name="Dugan-Rocha S."/>
            <person name="Elkadiri S."/>
            <person name="Gnanaolivu R."/>
            <person name="Hernandez B."/>
            <person name="Skinner E."/>
            <person name="Javaid M."/>
            <person name="Lee S."/>
            <person name="Li M."/>
            <person name="Ming W."/>
            <person name="Munidasa M."/>
            <person name="Muniz J."/>
            <person name="Nguyen L."/>
            <person name="Hughes D."/>
            <person name="Osuji N."/>
            <person name="Pu L.-L."/>
            <person name="Puazo M."/>
            <person name="Qu C."/>
            <person name="Quiroz J."/>
            <person name="Raj R."/>
            <person name="Weissenberger G."/>
            <person name="Xin Y."/>
            <person name="Zou X."/>
            <person name="Han Y."/>
            <person name="Worley K."/>
            <person name="Muzny D."/>
            <person name="Gibbs R."/>
        </authorList>
    </citation>
    <scope>NUCLEOTIDE SEQUENCE</scope>
    <source>
        <strain evidence="7">Sampled in the wild</strain>
    </source>
</reference>
<name>A0A8K0KIY4_LADFU</name>
<dbReference type="Gene3D" id="2.40.10.10">
    <property type="entry name" value="Trypsin-like serine proteases"/>
    <property type="match status" value="1"/>
</dbReference>
<dbReference type="PROSITE" id="PS00135">
    <property type="entry name" value="TRYPSIN_SER"/>
    <property type="match status" value="1"/>
</dbReference>
<dbReference type="InterPro" id="IPR033116">
    <property type="entry name" value="TRYPSIN_SER"/>
</dbReference>
<evidence type="ECO:0000256" key="4">
    <source>
        <dbReference type="ARBA" id="ARBA00022825"/>
    </source>
</evidence>
<dbReference type="PROSITE" id="PS50240">
    <property type="entry name" value="TRYPSIN_DOM"/>
    <property type="match status" value="1"/>
</dbReference>
<evidence type="ECO:0000259" key="6">
    <source>
        <dbReference type="PROSITE" id="PS50240"/>
    </source>
</evidence>
<organism evidence="7 8">
    <name type="scientific">Ladona fulva</name>
    <name type="common">Scarce chaser dragonfly</name>
    <name type="synonym">Libellula fulva</name>
    <dbReference type="NCBI Taxonomy" id="123851"/>
    <lineage>
        <taxon>Eukaryota</taxon>
        <taxon>Metazoa</taxon>
        <taxon>Ecdysozoa</taxon>
        <taxon>Arthropoda</taxon>
        <taxon>Hexapoda</taxon>
        <taxon>Insecta</taxon>
        <taxon>Pterygota</taxon>
        <taxon>Palaeoptera</taxon>
        <taxon>Odonata</taxon>
        <taxon>Epiprocta</taxon>
        <taxon>Anisoptera</taxon>
        <taxon>Libelluloidea</taxon>
        <taxon>Libellulidae</taxon>
        <taxon>Ladona</taxon>
    </lineage>
</organism>
<dbReference type="EMBL" id="KZ308905">
    <property type="protein sequence ID" value="KAG8235392.1"/>
    <property type="molecule type" value="Genomic_DNA"/>
</dbReference>
<keyword evidence="2" id="KW-0645">Protease</keyword>
<comment type="subcellular location">
    <subcellularLocation>
        <location evidence="1">Secreted</location>
        <location evidence="1">Extracellular space</location>
    </subcellularLocation>
</comment>
<sequence length="101" mass="10906">MTEDGDIPDDLRMVNIQISDHDQCNGIYQGDGLTVYPEQICASTEEGDKGSCNGDSGGPLFVNGQVVGLVSWARGCSLKDWPTVYTRVSAYADWINSKVSS</sequence>
<dbReference type="PANTHER" id="PTHR24276:SF98">
    <property type="entry name" value="FI18310P1-RELATED"/>
    <property type="match status" value="1"/>
</dbReference>
<dbReference type="OrthoDB" id="8440449at2759"/>
<accession>A0A8K0KIY4</accession>
<dbReference type="PANTHER" id="PTHR24276">
    <property type="entry name" value="POLYSERASE-RELATED"/>
    <property type="match status" value="1"/>
</dbReference>
<evidence type="ECO:0000313" key="8">
    <source>
        <dbReference type="Proteomes" id="UP000792457"/>
    </source>
</evidence>